<dbReference type="RefSeq" id="WP_160618638.1">
    <property type="nucleotide sequence ID" value="NZ_CP047652.1"/>
</dbReference>
<evidence type="ECO:0000313" key="3">
    <source>
        <dbReference type="Proteomes" id="UP000463975"/>
    </source>
</evidence>
<feature type="chain" id="PRO_5026764768" evidence="1">
    <location>
        <begin position="24"/>
        <end position="241"/>
    </location>
</feature>
<feature type="signal peptide" evidence="1">
    <location>
        <begin position="1"/>
        <end position="23"/>
    </location>
</feature>
<sequence>MSKNFVILGILTLSCLAFSQAQSKDVMLDTPFIPLPTHISKTSSSTLAKLETPHSKYITALHSRRAKDEQLLTKKGLSTHTARLAIWAIAHKPQSNCAIYAMHLAGYHEMKFVRPDLFKKFASNDVDNALVKEITDKHLCERKNLNIKLSSPPPYVHANSLASLFKKQDKKAVALLRHAGVTQKNAEEAAWVVSHHPNSSCAWQVERILADEKEGYHNSDDEKDAVFKIEHNNECAKIYYK</sequence>
<dbReference type="EMBL" id="CP047652">
    <property type="protein sequence ID" value="QHI95561.1"/>
    <property type="molecule type" value="Genomic_DNA"/>
</dbReference>
<keyword evidence="3" id="KW-1185">Reference proteome</keyword>
<evidence type="ECO:0000256" key="1">
    <source>
        <dbReference type="SAM" id="SignalP"/>
    </source>
</evidence>
<dbReference type="PROSITE" id="PS51257">
    <property type="entry name" value="PROKAR_LIPOPROTEIN"/>
    <property type="match status" value="1"/>
</dbReference>
<dbReference type="KEGG" id="bomb:GT348_04120"/>
<dbReference type="AlphaFoldDB" id="A0A6P1NL14"/>
<proteinExistence type="predicted"/>
<evidence type="ECO:0000313" key="2">
    <source>
        <dbReference type="EMBL" id="QHI95561.1"/>
    </source>
</evidence>
<accession>A0A6P1NL14</accession>
<gene>
    <name evidence="2" type="ORF">GT348_04120</name>
</gene>
<organism evidence="2 3">
    <name type="scientific">Aristophania vespae</name>
    <dbReference type="NCBI Taxonomy" id="2697033"/>
    <lineage>
        <taxon>Bacteria</taxon>
        <taxon>Pseudomonadati</taxon>
        <taxon>Pseudomonadota</taxon>
        <taxon>Alphaproteobacteria</taxon>
        <taxon>Acetobacterales</taxon>
        <taxon>Acetobacteraceae</taxon>
        <taxon>Aristophania</taxon>
    </lineage>
</organism>
<protein>
    <submittedName>
        <fullName evidence="2">Uncharacterized protein</fullName>
    </submittedName>
</protein>
<reference evidence="2 3" key="1">
    <citation type="submission" date="2020-01" db="EMBL/GenBank/DDBJ databases">
        <title>Genome sequencing of strain KACC 21507.</title>
        <authorList>
            <person name="Heo J."/>
            <person name="Kim S.-J."/>
            <person name="Kim J.-S."/>
            <person name="Hong S.-B."/>
            <person name="Kwon S.-W."/>
        </authorList>
    </citation>
    <scope>NUCLEOTIDE SEQUENCE [LARGE SCALE GENOMIC DNA]</scope>
    <source>
        <strain evidence="2 3">KACC 21507</strain>
    </source>
</reference>
<dbReference type="Proteomes" id="UP000463975">
    <property type="component" value="Chromosome"/>
</dbReference>
<keyword evidence="1" id="KW-0732">Signal</keyword>
<name>A0A6P1NL14_9PROT</name>